<dbReference type="EMBL" id="DTBQ01000118">
    <property type="protein sequence ID" value="HGM46956.1"/>
    <property type="molecule type" value="Genomic_DNA"/>
</dbReference>
<evidence type="ECO:0008006" key="2">
    <source>
        <dbReference type="Google" id="ProtNLM"/>
    </source>
</evidence>
<proteinExistence type="predicted"/>
<comment type="caution">
    <text evidence="1">The sequence shown here is derived from an EMBL/GenBank/DDBJ whole genome shotgun (WGS) entry which is preliminary data.</text>
</comment>
<protein>
    <recommendedName>
        <fullName evidence="2">Thioredoxin family protein</fullName>
    </recommendedName>
</protein>
<reference evidence="1" key="1">
    <citation type="journal article" date="2020" name="mSystems">
        <title>Genome- and Community-Level Interaction Insights into Carbon Utilization and Element Cycling Functions of Hydrothermarchaeota in Hydrothermal Sediment.</title>
        <authorList>
            <person name="Zhou Z."/>
            <person name="Liu Y."/>
            <person name="Xu W."/>
            <person name="Pan J."/>
            <person name="Luo Z.H."/>
            <person name="Li M."/>
        </authorList>
    </citation>
    <scope>NUCLEOTIDE SEQUENCE</scope>
    <source>
        <strain evidence="1">SpSt-649</strain>
    </source>
</reference>
<gene>
    <name evidence="1" type="ORF">ENU21_04310</name>
</gene>
<sequence>MVATARATKLILVGAPWAAFNDKLKKICQDIAAEKGIGFEEKVEDYIFLMKHGEKDELGGADIPQVFVEFDDGTIRHVLTRVPIAGTEPDFEEAKKKILAALG</sequence>
<accession>A0A7C4D3P3</accession>
<organism evidence="1">
    <name type="scientific">Thermofilum pendens</name>
    <dbReference type="NCBI Taxonomy" id="2269"/>
    <lineage>
        <taxon>Archaea</taxon>
        <taxon>Thermoproteota</taxon>
        <taxon>Thermoprotei</taxon>
        <taxon>Thermofilales</taxon>
        <taxon>Thermofilaceae</taxon>
        <taxon>Thermofilum</taxon>
    </lineage>
</organism>
<evidence type="ECO:0000313" key="1">
    <source>
        <dbReference type="EMBL" id="HGM46956.1"/>
    </source>
</evidence>
<dbReference type="AlphaFoldDB" id="A0A7C4D3P3"/>
<name>A0A7C4D3P3_THEPE</name>